<dbReference type="EMBL" id="JBAKAZ010000098">
    <property type="protein sequence ID" value="MEL0630841.1"/>
    <property type="molecule type" value="Genomic_DNA"/>
</dbReference>
<dbReference type="InterPro" id="IPR006016">
    <property type="entry name" value="UspA"/>
</dbReference>
<gene>
    <name evidence="4" type="ORF">V6256_14640</name>
</gene>
<evidence type="ECO:0000313" key="5">
    <source>
        <dbReference type="Proteomes" id="UP001369082"/>
    </source>
</evidence>
<evidence type="ECO:0000256" key="2">
    <source>
        <dbReference type="PIRNR" id="PIRNR006276"/>
    </source>
</evidence>
<evidence type="ECO:0000259" key="3">
    <source>
        <dbReference type="Pfam" id="PF00582"/>
    </source>
</evidence>
<sequence length="144" mass="15811">MSYRHILVAVDFDKDNRDVINKAVNLAKPLNAKLSLIHVNQAIGNIGFTGLIDVDLSGLSPSVTEVEELREKLGEIADSIGYDVERKFVINGDISTSFEKPVKDFNVDLIVCGHHHDFWSRLSPSVGGLINTSPVDILIVTLKS</sequence>
<keyword evidence="5" id="KW-1185">Reference proteome</keyword>
<accession>A0ABU9GUA7</accession>
<dbReference type="PIRSF" id="PIRSF006276">
    <property type="entry name" value="UspA"/>
    <property type="match status" value="1"/>
</dbReference>
<dbReference type="SUPFAM" id="SSF52402">
    <property type="entry name" value="Adenine nucleotide alpha hydrolases-like"/>
    <property type="match status" value="1"/>
</dbReference>
<dbReference type="Gene3D" id="3.40.50.620">
    <property type="entry name" value="HUPs"/>
    <property type="match status" value="1"/>
</dbReference>
<name>A0ABU9GUA7_9GAMM</name>
<protein>
    <recommendedName>
        <fullName evidence="2">Universal stress protein</fullName>
    </recommendedName>
</protein>
<dbReference type="InterPro" id="IPR014729">
    <property type="entry name" value="Rossmann-like_a/b/a_fold"/>
</dbReference>
<organism evidence="4 5">
    <name type="scientific">Psychromonas aquatilis</name>
    <dbReference type="NCBI Taxonomy" id="2005072"/>
    <lineage>
        <taxon>Bacteria</taxon>
        <taxon>Pseudomonadati</taxon>
        <taxon>Pseudomonadota</taxon>
        <taxon>Gammaproteobacteria</taxon>
        <taxon>Alteromonadales</taxon>
        <taxon>Psychromonadaceae</taxon>
        <taxon>Psychromonas</taxon>
    </lineage>
</organism>
<reference evidence="4 5" key="1">
    <citation type="submission" date="2024-02" db="EMBL/GenBank/DDBJ databases">
        <title>Bacteria isolated from the canopy kelp, Nereocystis luetkeana.</title>
        <authorList>
            <person name="Pfister C.A."/>
            <person name="Younker I.T."/>
            <person name="Light S.H."/>
        </authorList>
    </citation>
    <scope>NUCLEOTIDE SEQUENCE [LARGE SCALE GENOMIC DNA]</scope>
    <source>
        <strain evidence="4 5">TI.1.05</strain>
    </source>
</reference>
<dbReference type="InterPro" id="IPR006015">
    <property type="entry name" value="Universal_stress_UspA"/>
</dbReference>
<evidence type="ECO:0000313" key="4">
    <source>
        <dbReference type="EMBL" id="MEL0630841.1"/>
    </source>
</evidence>
<evidence type="ECO:0000256" key="1">
    <source>
        <dbReference type="ARBA" id="ARBA00008791"/>
    </source>
</evidence>
<dbReference type="Pfam" id="PF00582">
    <property type="entry name" value="Usp"/>
    <property type="match status" value="1"/>
</dbReference>
<feature type="domain" description="UspA" evidence="3">
    <location>
        <begin position="3"/>
        <end position="140"/>
    </location>
</feature>
<dbReference type="RefSeq" id="WP_341599016.1">
    <property type="nucleotide sequence ID" value="NZ_JBAKAZ010000098.1"/>
</dbReference>
<comment type="similarity">
    <text evidence="1 2">Belongs to the universal stress protein A family.</text>
</comment>
<dbReference type="Proteomes" id="UP001369082">
    <property type="component" value="Unassembled WGS sequence"/>
</dbReference>
<comment type="subcellular location">
    <subcellularLocation>
        <location evidence="2">Cytoplasm</location>
    </subcellularLocation>
</comment>
<keyword evidence="2" id="KW-0963">Cytoplasm</keyword>
<proteinExistence type="inferred from homology"/>
<comment type="caution">
    <text evidence="4">The sequence shown here is derived from an EMBL/GenBank/DDBJ whole genome shotgun (WGS) entry which is preliminary data.</text>
</comment>